<dbReference type="Proteomes" id="UP000597338">
    <property type="component" value="Unassembled WGS sequence"/>
</dbReference>
<gene>
    <name evidence="2" type="ORF">GCM10011386_30110</name>
</gene>
<feature type="region of interest" description="Disordered" evidence="1">
    <location>
        <begin position="30"/>
        <end position="63"/>
    </location>
</feature>
<organism evidence="2 3">
    <name type="scientific">Parapedobacter defluvii</name>
    <dbReference type="NCBI Taxonomy" id="2045106"/>
    <lineage>
        <taxon>Bacteria</taxon>
        <taxon>Pseudomonadati</taxon>
        <taxon>Bacteroidota</taxon>
        <taxon>Sphingobacteriia</taxon>
        <taxon>Sphingobacteriales</taxon>
        <taxon>Sphingobacteriaceae</taxon>
        <taxon>Parapedobacter</taxon>
    </lineage>
</organism>
<protein>
    <submittedName>
        <fullName evidence="2">Uncharacterized protein</fullName>
    </submittedName>
</protein>
<comment type="caution">
    <text evidence="2">The sequence shown here is derived from an EMBL/GenBank/DDBJ whole genome shotgun (WGS) entry which is preliminary data.</text>
</comment>
<keyword evidence="3" id="KW-1185">Reference proteome</keyword>
<proteinExistence type="predicted"/>
<evidence type="ECO:0000256" key="1">
    <source>
        <dbReference type="SAM" id="MobiDB-lite"/>
    </source>
</evidence>
<evidence type="ECO:0000313" key="2">
    <source>
        <dbReference type="EMBL" id="GGC35983.1"/>
    </source>
</evidence>
<feature type="region of interest" description="Disordered" evidence="1">
    <location>
        <begin position="75"/>
        <end position="113"/>
    </location>
</feature>
<evidence type="ECO:0000313" key="3">
    <source>
        <dbReference type="Proteomes" id="UP000597338"/>
    </source>
</evidence>
<reference evidence="3" key="1">
    <citation type="journal article" date="2019" name="Int. J. Syst. Evol. Microbiol.">
        <title>The Global Catalogue of Microorganisms (GCM) 10K type strain sequencing project: providing services to taxonomists for standard genome sequencing and annotation.</title>
        <authorList>
            <consortium name="The Broad Institute Genomics Platform"/>
            <consortium name="The Broad Institute Genome Sequencing Center for Infectious Disease"/>
            <person name="Wu L."/>
            <person name="Ma J."/>
        </authorList>
    </citation>
    <scope>NUCLEOTIDE SEQUENCE [LARGE SCALE GENOMIC DNA]</scope>
    <source>
        <strain evidence="3">CGMCC 1.15342</strain>
    </source>
</reference>
<dbReference type="EMBL" id="BMIK01000011">
    <property type="protein sequence ID" value="GGC35983.1"/>
    <property type="molecule type" value="Genomic_DNA"/>
</dbReference>
<sequence>MLALVATFIGFSAFKFAERFAAPDDGWYEVTPSPTDPENPALQSIGNLIPAPPAEDSTSCAQFDNEGHNCAIELSFDRSDPNNQPEKPATVQEAESDMLVSILGEARQPEEEN</sequence>
<accession>A0ABQ1MBS7</accession>
<name>A0ABQ1MBS7_9SPHI</name>